<dbReference type="InterPro" id="IPR058192">
    <property type="entry name" value="WHD_ROQ1-like"/>
</dbReference>
<dbReference type="Gene3D" id="3.40.50.10140">
    <property type="entry name" value="Toll/interleukin-1 receptor homology (TIR) domain"/>
    <property type="match status" value="1"/>
</dbReference>
<dbReference type="SUPFAM" id="SSF52540">
    <property type="entry name" value="P-loop containing nucleoside triphosphate hydrolases"/>
    <property type="match status" value="1"/>
</dbReference>
<organism evidence="6 7">
    <name type="scientific">Flemingia macrophylla</name>
    <dbReference type="NCBI Taxonomy" id="520843"/>
    <lineage>
        <taxon>Eukaryota</taxon>
        <taxon>Viridiplantae</taxon>
        <taxon>Streptophyta</taxon>
        <taxon>Embryophyta</taxon>
        <taxon>Tracheophyta</taxon>
        <taxon>Spermatophyta</taxon>
        <taxon>Magnoliopsida</taxon>
        <taxon>eudicotyledons</taxon>
        <taxon>Gunneridae</taxon>
        <taxon>Pentapetalae</taxon>
        <taxon>rosids</taxon>
        <taxon>fabids</taxon>
        <taxon>Fabales</taxon>
        <taxon>Fabaceae</taxon>
        <taxon>Papilionoideae</taxon>
        <taxon>50 kb inversion clade</taxon>
        <taxon>NPAAA clade</taxon>
        <taxon>indigoferoid/millettioid clade</taxon>
        <taxon>Phaseoleae</taxon>
        <taxon>Flemingia</taxon>
    </lineage>
</organism>
<accession>A0ABD1MGW8</accession>
<keyword evidence="7" id="KW-1185">Reference proteome</keyword>
<dbReference type="InterPro" id="IPR044974">
    <property type="entry name" value="Disease_R_plants"/>
</dbReference>
<dbReference type="AlphaFoldDB" id="A0ABD1MGW8"/>
<reference evidence="6 7" key="1">
    <citation type="submission" date="2024-08" db="EMBL/GenBank/DDBJ databases">
        <title>Insights into the chromosomal genome structure of Flemingia macrophylla.</title>
        <authorList>
            <person name="Ding Y."/>
            <person name="Zhao Y."/>
            <person name="Bi W."/>
            <person name="Wu M."/>
            <person name="Zhao G."/>
            <person name="Gong Y."/>
            <person name="Li W."/>
            <person name="Zhang P."/>
        </authorList>
    </citation>
    <scope>NUCLEOTIDE SEQUENCE [LARGE SCALE GENOMIC DNA]</scope>
    <source>
        <strain evidence="6">DYQJB</strain>
        <tissue evidence="6">Leaf</tissue>
    </source>
</reference>
<evidence type="ECO:0000256" key="4">
    <source>
        <dbReference type="ARBA" id="ARBA00023027"/>
    </source>
</evidence>
<evidence type="ECO:0000259" key="5">
    <source>
        <dbReference type="PROSITE" id="PS50104"/>
    </source>
</evidence>
<dbReference type="Proteomes" id="UP001603857">
    <property type="component" value="Unassembled WGS sequence"/>
</dbReference>
<dbReference type="SUPFAM" id="SSF46785">
    <property type="entry name" value="Winged helix' DNA-binding domain"/>
    <property type="match status" value="1"/>
</dbReference>
<dbReference type="FunFam" id="3.40.50.10140:FF:000007">
    <property type="entry name" value="Disease resistance protein (TIR-NBS-LRR class)"/>
    <property type="match status" value="1"/>
</dbReference>
<evidence type="ECO:0000313" key="6">
    <source>
        <dbReference type="EMBL" id="KAL2334999.1"/>
    </source>
</evidence>
<dbReference type="SUPFAM" id="SSF52200">
    <property type="entry name" value="Toll/Interleukin receptor TIR domain"/>
    <property type="match status" value="1"/>
</dbReference>
<dbReference type="InterPro" id="IPR035897">
    <property type="entry name" value="Toll_tir_struct_dom_sf"/>
</dbReference>
<dbReference type="InterPro" id="IPR002182">
    <property type="entry name" value="NB-ARC"/>
</dbReference>
<dbReference type="Gene3D" id="3.40.50.300">
    <property type="entry name" value="P-loop containing nucleotide triphosphate hydrolases"/>
    <property type="match status" value="1"/>
</dbReference>
<keyword evidence="4" id="KW-0520">NAD</keyword>
<keyword evidence="2" id="KW-0677">Repeat</keyword>
<dbReference type="PROSITE" id="PS50104">
    <property type="entry name" value="TIR"/>
    <property type="match status" value="1"/>
</dbReference>
<evidence type="ECO:0000256" key="2">
    <source>
        <dbReference type="ARBA" id="ARBA00022737"/>
    </source>
</evidence>
<comment type="caution">
    <text evidence="6">The sequence shown here is derived from an EMBL/GenBank/DDBJ whole genome shotgun (WGS) entry which is preliminary data.</text>
</comment>
<keyword evidence="1" id="KW-0433">Leucine-rich repeat</keyword>
<dbReference type="InterPro" id="IPR036390">
    <property type="entry name" value="WH_DNA-bd_sf"/>
</dbReference>
<dbReference type="Pfam" id="PF00931">
    <property type="entry name" value="NB-ARC"/>
    <property type="match status" value="1"/>
</dbReference>
<dbReference type="Gene3D" id="1.10.8.430">
    <property type="entry name" value="Helical domain of apoptotic protease-activating factors"/>
    <property type="match status" value="1"/>
</dbReference>
<dbReference type="EMBL" id="JBGMDY010000005">
    <property type="protein sequence ID" value="KAL2334999.1"/>
    <property type="molecule type" value="Genomic_DNA"/>
</dbReference>
<gene>
    <name evidence="6" type="ORF">Fmac_016212</name>
</gene>
<evidence type="ECO:0000256" key="1">
    <source>
        <dbReference type="ARBA" id="ARBA00022614"/>
    </source>
</evidence>
<dbReference type="InterPro" id="IPR000157">
    <property type="entry name" value="TIR_dom"/>
</dbReference>
<evidence type="ECO:0000313" key="7">
    <source>
        <dbReference type="Proteomes" id="UP001603857"/>
    </source>
</evidence>
<dbReference type="GO" id="GO:0006952">
    <property type="term" value="P:defense response"/>
    <property type="evidence" value="ECO:0007669"/>
    <property type="project" value="UniProtKB-KW"/>
</dbReference>
<proteinExistence type="predicted"/>
<dbReference type="InterPro" id="IPR042197">
    <property type="entry name" value="Apaf_helical"/>
</dbReference>
<dbReference type="PANTHER" id="PTHR11017">
    <property type="entry name" value="LEUCINE-RICH REPEAT-CONTAINING PROTEIN"/>
    <property type="match status" value="1"/>
</dbReference>
<sequence length="534" mass="60919">MSSVSFSYGWKYDVFLSFRGSDTRHGFTGHLYKALRDKGIHTFIDDEELQRGEEIAPSLLKAIQESRIAIPVFSQNYASSTFCLDELVHILSCFKEKGRLVLPVFYDVDPSHVRHQRGTYQEAFNTHKQRFFHDHDNKLHKWRNALSQVADLSGYHFKHGSENEYEFIGKIVKGVSQKVNCSLLHVADYPVGMESRMLQVNSLLNIESGGVHMVGIYGIGGVGKTTIARAIYNLIADQFEGLCFLDNVRENSNKHGLVHLQEALLSKSTGEYGMKFGSVNEGIPVIKHRLHSKKVLLILDDVDDLDQLRATIGGTDWFGSGSKIIITTRDRHLLICYGIKSTYEVNGLNKTEALDLLRWSAFKTEKVDPCYRNILNHVVTYTSGLPLALEVIGSTMFRKSIEEWESALDQYKRIPNKKIQDILRVSFYSLEEKEQKIFLDIACCFKGYALTYVKDILSSHHGFRTEYGIGVLIEKSLIKIDACGRVTLHDLIEDMGKEIVRKESEEEPGKRSRLWCPEDIVEVLEENKVRLLWN</sequence>
<evidence type="ECO:0000256" key="3">
    <source>
        <dbReference type="ARBA" id="ARBA00022821"/>
    </source>
</evidence>
<keyword evidence="3" id="KW-0611">Plant defense</keyword>
<dbReference type="Pfam" id="PF23282">
    <property type="entry name" value="WHD_ROQ1"/>
    <property type="match status" value="1"/>
</dbReference>
<dbReference type="InterPro" id="IPR027417">
    <property type="entry name" value="P-loop_NTPase"/>
</dbReference>
<name>A0ABD1MGW8_9FABA</name>
<dbReference type="SMART" id="SM00255">
    <property type="entry name" value="TIR"/>
    <property type="match status" value="1"/>
</dbReference>
<dbReference type="Pfam" id="PF01582">
    <property type="entry name" value="TIR"/>
    <property type="match status" value="1"/>
</dbReference>
<protein>
    <recommendedName>
        <fullName evidence="5">TIR domain-containing protein</fullName>
    </recommendedName>
</protein>
<dbReference type="PRINTS" id="PR00364">
    <property type="entry name" value="DISEASERSIST"/>
</dbReference>
<feature type="domain" description="TIR" evidence="5">
    <location>
        <begin position="10"/>
        <end position="179"/>
    </location>
</feature>
<dbReference type="PANTHER" id="PTHR11017:SF219">
    <property type="entry name" value="ARCHAEAL ATPASE"/>
    <property type="match status" value="1"/>
</dbReference>